<keyword evidence="3" id="KW-1185">Reference proteome</keyword>
<dbReference type="AlphaFoldDB" id="A0A0W0Z8Q2"/>
<evidence type="ECO:0000256" key="1">
    <source>
        <dbReference type="SAM" id="Phobius"/>
    </source>
</evidence>
<organism evidence="2 3">
    <name type="scientific">Legionella spiritensis</name>
    <dbReference type="NCBI Taxonomy" id="452"/>
    <lineage>
        <taxon>Bacteria</taxon>
        <taxon>Pseudomonadati</taxon>
        <taxon>Pseudomonadota</taxon>
        <taxon>Gammaproteobacteria</taxon>
        <taxon>Legionellales</taxon>
        <taxon>Legionellaceae</taxon>
        <taxon>Legionella</taxon>
    </lineage>
</organism>
<reference evidence="2 3" key="1">
    <citation type="submission" date="2015-11" db="EMBL/GenBank/DDBJ databases">
        <title>Genomic analysis of 38 Legionella species identifies large and diverse effector repertoires.</title>
        <authorList>
            <person name="Burstein D."/>
            <person name="Amaro F."/>
            <person name="Zusman T."/>
            <person name="Lifshitz Z."/>
            <person name="Cohen O."/>
            <person name="Gilbert J.A."/>
            <person name="Pupko T."/>
            <person name="Shuman H.A."/>
            <person name="Segal G."/>
        </authorList>
    </citation>
    <scope>NUCLEOTIDE SEQUENCE [LARGE SCALE GENOMIC DNA]</scope>
    <source>
        <strain evidence="2 3">Mt.St.Helens-9</strain>
    </source>
</reference>
<sequence>MAHRFFKDGINLVNRIIAFWLFLLFLSIASLVFLIILANKIDAERLAQKDKAELIQLASELRRYSNFLTAQTRSFVVTSDVEYLQNYWDEVLIYKNRENILARLKTIPGVTGKDLHLLTIAKKHSDDLIQTELRAMKLVLSAYQVPQELYLQSIKNYHLTPTDMALSPPDKLALAQEIMFNKSYSTMKAKIMEPIDQFIRNVLAISIMTSKHIQKNTDLLFLIFSSLIISIIASIIAIVWLRILLISKVPEKGKSGKKPDTKKSAKTTG</sequence>
<dbReference type="PATRIC" id="fig|452.5.peg.629"/>
<keyword evidence="1" id="KW-0472">Membrane</keyword>
<keyword evidence="1" id="KW-0812">Transmembrane</keyword>
<evidence type="ECO:0000313" key="2">
    <source>
        <dbReference type="EMBL" id="KTD65496.1"/>
    </source>
</evidence>
<dbReference type="Proteomes" id="UP000054877">
    <property type="component" value="Unassembled WGS sequence"/>
</dbReference>
<keyword evidence="1" id="KW-1133">Transmembrane helix</keyword>
<proteinExistence type="predicted"/>
<feature type="transmembrane region" description="Helical" evidence="1">
    <location>
        <begin position="12"/>
        <end position="38"/>
    </location>
</feature>
<comment type="caution">
    <text evidence="2">The sequence shown here is derived from an EMBL/GenBank/DDBJ whole genome shotgun (WGS) entry which is preliminary data.</text>
</comment>
<dbReference type="STRING" id="452.Lspi_0570"/>
<dbReference type="OrthoDB" id="8724845at2"/>
<dbReference type="EMBL" id="LNYX01000006">
    <property type="protein sequence ID" value="KTD65496.1"/>
    <property type="molecule type" value="Genomic_DNA"/>
</dbReference>
<dbReference type="RefSeq" id="WP_058482517.1">
    <property type="nucleotide sequence ID" value="NZ_CAAAII010000013.1"/>
</dbReference>
<evidence type="ECO:0000313" key="3">
    <source>
        <dbReference type="Proteomes" id="UP000054877"/>
    </source>
</evidence>
<gene>
    <name evidence="2" type="ORF">Lspi_0570</name>
</gene>
<feature type="transmembrane region" description="Helical" evidence="1">
    <location>
        <begin position="219"/>
        <end position="245"/>
    </location>
</feature>
<name>A0A0W0Z8Q2_LEGSP</name>
<protein>
    <submittedName>
        <fullName evidence="2">Guanylate cyclase</fullName>
    </submittedName>
</protein>
<accession>A0A0W0Z8Q2</accession>